<evidence type="ECO:0000313" key="2">
    <source>
        <dbReference type="Proteomes" id="UP000245946"/>
    </source>
</evidence>
<reference evidence="1 2" key="1">
    <citation type="journal article" date="2018" name="Mol. Biol. Evol.">
        <title>Broad Genomic Sampling Reveals a Smut Pathogenic Ancestry of the Fungal Clade Ustilaginomycotina.</title>
        <authorList>
            <person name="Kijpornyongpan T."/>
            <person name="Mondo S.J."/>
            <person name="Barry K."/>
            <person name="Sandor L."/>
            <person name="Lee J."/>
            <person name="Lipzen A."/>
            <person name="Pangilinan J."/>
            <person name="LaButti K."/>
            <person name="Hainaut M."/>
            <person name="Henrissat B."/>
            <person name="Grigoriev I.V."/>
            <person name="Spatafora J.W."/>
            <person name="Aime M.C."/>
        </authorList>
    </citation>
    <scope>NUCLEOTIDE SEQUENCE [LARGE SCALE GENOMIC DNA]</scope>
    <source>
        <strain evidence="1 2">MCA 4186</strain>
    </source>
</reference>
<organism evidence="1 2">
    <name type="scientific">Tilletiopsis washingtonensis</name>
    <dbReference type="NCBI Taxonomy" id="58919"/>
    <lineage>
        <taxon>Eukaryota</taxon>
        <taxon>Fungi</taxon>
        <taxon>Dikarya</taxon>
        <taxon>Basidiomycota</taxon>
        <taxon>Ustilaginomycotina</taxon>
        <taxon>Exobasidiomycetes</taxon>
        <taxon>Entylomatales</taxon>
        <taxon>Entylomatales incertae sedis</taxon>
        <taxon>Tilletiopsis</taxon>
    </lineage>
</organism>
<dbReference type="AlphaFoldDB" id="A0A316ZDN0"/>
<evidence type="ECO:0000313" key="1">
    <source>
        <dbReference type="EMBL" id="PWN99820.1"/>
    </source>
</evidence>
<name>A0A316ZDN0_9BASI</name>
<protein>
    <submittedName>
        <fullName evidence="1">Uncharacterized protein</fullName>
    </submittedName>
</protein>
<dbReference type="RefSeq" id="XP_025600099.1">
    <property type="nucleotide sequence ID" value="XM_025739550.1"/>
</dbReference>
<dbReference type="Proteomes" id="UP000245946">
    <property type="component" value="Unassembled WGS sequence"/>
</dbReference>
<proteinExistence type="predicted"/>
<dbReference type="GeneID" id="37267096"/>
<keyword evidence="2" id="KW-1185">Reference proteome</keyword>
<sequence>MSTLTLASLHPRRWSGHLRFYEAWRTASRLLPPRPMPHAIPICRACSYTSKHLAKVTRTFAGCASARASRAAPSPGGSALHRCGRMRRFGAPALQVPASVLGPRRFGALDEPRSARGAPEASSVSASARPCRLRLTWPLAFNHARAQLGRAG</sequence>
<gene>
    <name evidence="1" type="ORF">FA09DRAFT_220409</name>
</gene>
<dbReference type="EMBL" id="KZ819287">
    <property type="protein sequence ID" value="PWN99820.1"/>
    <property type="molecule type" value="Genomic_DNA"/>
</dbReference>
<accession>A0A316ZDN0</accession>